<evidence type="ECO:0000313" key="2">
    <source>
        <dbReference type="Proteomes" id="UP001558613"/>
    </source>
</evidence>
<dbReference type="EMBL" id="JAYMGO010000023">
    <property type="protein sequence ID" value="KAL1250422.1"/>
    <property type="molecule type" value="Genomic_DNA"/>
</dbReference>
<proteinExistence type="predicted"/>
<sequence length="103" mass="12151">MEDTWRRYQKYCKKEHKVQKQVQSPEDRDCLGFSLIVCDFADFKQSRRALDAGVAERIFTFSFDISDNWEEKGNLHNFEAHMKLRSTVFLKVRRGDSPSSNQA</sequence>
<accession>A0ABR3LFG0</accession>
<protein>
    <submittedName>
        <fullName evidence="1">Uncharacterized protein</fullName>
    </submittedName>
</protein>
<comment type="caution">
    <text evidence="1">The sequence shown here is derived from an EMBL/GenBank/DDBJ whole genome shotgun (WGS) entry which is preliminary data.</text>
</comment>
<gene>
    <name evidence="1" type="ORF">QQF64_021427</name>
</gene>
<keyword evidence="2" id="KW-1185">Reference proteome</keyword>
<evidence type="ECO:0000313" key="1">
    <source>
        <dbReference type="EMBL" id="KAL1250422.1"/>
    </source>
</evidence>
<dbReference type="Proteomes" id="UP001558613">
    <property type="component" value="Unassembled WGS sequence"/>
</dbReference>
<name>A0ABR3LFG0_9TELE</name>
<reference evidence="1 2" key="1">
    <citation type="submission" date="2023-09" db="EMBL/GenBank/DDBJ databases">
        <authorList>
            <person name="Wang M."/>
        </authorList>
    </citation>
    <scope>NUCLEOTIDE SEQUENCE [LARGE SCALE GENOMIC DNA]</scope>
    <source>
        <strain evidence="1">GT-2023</strain>
        <tissue evidence="1">Liver</tissue>
    </source>
</reference>
<organism evidence="1 2">
    <name type="scientific">Cirrhinus molitorella</name>
    <name type="common">mud carp</name>
    <dbReference type="NCBI Taxonomy" id="172907"/>
    <lineage>
        <taxon>Eukaryota</taxon>
        <taxon>Metazoa</taxon>
        <taxon>Chordata</taxon>
        <taxon>Craniata</taxon>
        <taxon>Vertebrata</taxon>
        <taxon>Euteleostomi</taxon>
        <taxon>Actinopterygii</taxon>
        <taxon>Neopterygii</taxon>
        <taxon>Teleostei</taxon>
        <taxon>Ostariophysi</taxon>
        <taxon>Cypriniformes</taxon>
        <taxon>Cyprinidae</taxon>
        <taxon>Labeoninae</taxon>
        <taxon>Labeonini</taxon>
        <taxon>Cirrhinus</taxon>
    </lineage>
</organism>